<name>A0AAQ3KU98_9LILI</name>
<proteinExistence type="inferred from homology"/>
<dbReference type="AlphaFoldDB" id="A0AAQ3KU98"/>
<dbReference type="PANTHER" id="PTHR12300:SF178">
    <property type="entry name" value="HVA22-LIKE PROTEIN"/>
    <property type="match status" value="1"/>
</dbReference>
<protein>
    <recommendedName>
        <fullName evidence="1">HVA22-like protein</fullName>
    </recommendedName>
</protein>
<dbReference type="EMBL" id="CP136895">
    <property type="protein sequence ID" value="WOL11867.1"/>
    <property type="molecule type" value="Genomic_DNA"/>
</dbReference>
<gene>
    <name evidence="2" type="ORF">Cni_G20631</name>
</gene>
<sequence length="224" mass="26481">MLPDLITKLLLIFFGYAYPAFECFKTVEKNPIQNPQLRFWCQYWIITTMMHVIERFGYFSSWVPMYGEAKLAFLVYLWFPKTKGSDIVYETFVRPLVMQYEPDMEERFRNLRAKSGEILQFYLKNFTEKGQTLFLDALHHVVSQPLGAAREERMEKQSRSAMVASPIAIRRSPSIRSLFPQSRRVHDETRGAVELTAEELEEDAVVAESLRTARLRWRRSHYYS</sequence>
<dbReference type="Pfam" id="PF03134">
    <property type="entry name" value="TB2_DP1_HVA22"/>
    <property type="match status" value="1"/>
</dbReference>
<accession>A0AAQ3KU98</accession>
<dbReference type="GO" id="GO:0016020">
    <property type="term" value="C:membrane"/>
    <property type="evidence" value="ECO:0007669"/>
    <property type="project" value="UniProtKB-SubCell"/>
</dbReference>
<dbReference type="PANTHER" id="PTHR12300">
    <property type="entry name" value="HVA22-LIKE PROTEINS"/>
    <property type="match status" value="1"/>
</dbReference>
<organism evidence="2 3">
    <name type="scientific">Canna indica</name>
    <name type="common">Indian-shot</name>
    <dbReference type="NCBI Taxonomy" id="4628"/>
    <lineage>
        <taxon>Eukaryota</taxon>
        <taxon>Viridiplantae</taxon>
        <taxon>Streptophyta</taxon>
        <taxon>Embryophyta</taxon>
        <taxon>Tracheophyta</taxon>
        <taxon>Spermatophyta</taxon>
        <taxon>Magnoliopsida</taxon>
        <taxon>Liliopsida</taxon>
        <taxon>Zingiberales</taxon>
        <taxon>Cannaceae</taxon>
        <taxon>Canna</taxon>
    </lineage>
</organism>
<evidence type="ECO:0000313" key="2">
    <source>
        <dbReference type="EMBL" id="WOL11867.1"/>
    </source>
</evidence>
<comment type="similarity">
    <text evidence="1">Belongs to the DP1 family.</text>
</comment>
<dbReference type="InterPro" id="IPR004345">
    <property type="entry name" value="TB2_DP1_HVA22"/>
</dbReference>
<reference evidence="2 3" key="1">
    <citation type="submission" date="2023-10" db="EMBL/GenBank/DDBJ databases">
        <title>Chromosome-scale genome assembly provides insights into flower coloration mechanisms of Canna indica.</title>
        <authorList>
            <person name="Li C."/>
        </authorList>
    </citation>
    <scope>NUCLEOTIDE SEQUENCE [LARGE SCALE GENOMIC DNA]</scope>
    <source>
        <tissue evidence="2">Flower</tissue>
    </source>
</reference>
<comment type="subcellular location">
    <subcellularLocation>
        <location evidence="1">Membrane</location>
        <topology evidence="1">Multi-pass membrane protein</topology>
    </subcellularLocation>
</comment>
<evidence type="ECO:0000313" key="3">
    <source>
        <dbReference type="Proteomes" id="UP001327560"/>
    </source>
</evidence>
<evidence type="ECO:0000256" key="1">
    <source>
        <dbReference type="RuleBase" id="RU362006"/>
    </source>
</evidence>
<keyword evidence="3" id="KW-1185">Reference proteome</keyword>
<dbReference type="Proteomes" id="UP001327560">
    <property type="component" value="Chromosome 6"/>
</dbReference>